<keyword evidence="6 10" id="KW-0472">Membrane</keyword>
<evidence type="ECO:0000256" key="7">
    <source>
        <dbReference type="ARBA" id="ARBA00025100"/>
    </source>
</evidence>
<feature type="transmembrane region" description="Helical" evidence="10">
    <location>
        <begin position="167"/>
        <end position="186"/>
    </location>
</feature>
<dbReference type="STRING" id="556484.B7G0V0"/>
<feature type="transmembrane region" description="Helical" evidence="10">
    <location>
        <begin position="349"/>
        <end position="372"/>
    </location>
</feature>
<keyword evidence="5 10" id="KW-1133">Transmembrane helix</keyword>
<name>B7G0V0_PHATC</name>
<dbReference type="OrthoDB" id="191139at2759"/>
<feature type="transmembrane region" description="Helical" evidence="10">
    <location>
        <begin position="111"/>
        <end position="130"/>
    </location>
</feature>
<feature type="transmembrane region" description="Helical" evidence="10">
    <location>
        <begin position="384"/>
        <end position="406"/>
    </location>
</feature>
<feature type="region of interest" description="Disordered" evidence="9">
    <location>
        <begin position="202"/>
        <end position="233"/>
    </location>
</feature>
<evidence type="ECO:0000256" key="3">
    <source>
        <dbReference type="ARBA" id="ARBA00022448"/>
    </source>
</evidence>
<protein>
    <submittedName>
        <fullName evidence="11">Uncharacterized protein</fullName>
    </submittedName>
</protein>
<gene>
    <name evidence="11" type="ORF">PHATRDRAFT_46330</name>
</gene>
<dbReference type="OMA" id="CEAKANT"/>
<dbReference type="InterPro" id="IPR045033">
    <property type="entry name" value="PILS1/3/4/5/7"/>
</dbReference>
<evidence type="ECO:0000256" key="2">
    <source>
        <dbReference type="ARBA" id="ARBA00004308"/>
    </source>
</evidence>
<accession>B7G0V0</accession>
<keyword evidence="3" id="KW-0813">Transport</keyword>
<keyword evidence="12" id="KW-1185">Reference proteome</keyword>
<sequence>MADSAVGSVIVAAIQSVGKVYVIGAVGYLSSKYPWQAPLLPHTAVGTVARFCFNALLLPLMYGTTAMSVSPSSIGEFWFVIVAAVLVLGISYITATVLGGLWRINKSRDFCALRIAATFPNIVALPILIFPSLCEYRVVYEGFFQASLDPDTVSDPSVMRETCEAKANTMIFCYFFSWSLLFYSIGQPQLIAAAKRPTANLKDSTSAEEAQQTEETDETSQVQINPSDNTENKHYSNRAALRFLGSAIETLGQASSPMSTMIVAASLVPPRISVEEDTSANNGDGCESTSSNLLEALTENPTRHDPNLGTQQPCGHPKSSLQSVHHFLWAGSLRLLQAFPRSNSEQLRLLVWFILSRLIVSPLIVVGTLVGLECGTSLLVDVPALAKLVVVVNACLPGALVVVVVLKANESLADSAAAVAKVYLPTYLLSIVTIAAWTALGLWITLPDERGLSISYNLDWEPARTVDSFSEHRFGPAQCPKCFTLSLFRTSKASKRSSIKALPDDLDGD</sequence>
<reference evidence="12" key="2">
    <citation type="submission" date="2008-08" db="EMBL/GenBank/DDBJ databases">
        <authorList>
            <consortium name="Diatom Consortium"/>
            <person name="Grigoriev I."/>
            <person name="Grimwood J."/>
            <person name="Kuo A."/>
            <person name="Otillar R.P."/>
            <person name="Salamov A."/>
            <person name="Detter J.C."/>
            <person name="Lindquist E."/>
            <person name="Shapiro H."/>
            <person name="Lucas S."/>
            <person name="Glavina del Rio T."/>
            <person name="Pitluck S."/>
            <person name="Rokhsar D."/>
            <person name="Bowler C."/>
        </authorList>
    </citation>
    <scope>GENOME REANNOTATION</scope>
    <source>
        <strain evidence="12">CCAP 1055/1</strain>
    </source>
</reference>
<dbReference type="eggNOG" id="ENOG502RWPW">
    <property type="taxonomic scope" value="Eukaryota"/>
</dbReference>
<proteinExistence type="inferred from homology"/>
<evidence type="ECO:0000256" key="10">
    <source>
        <dbReference type="SAM" id="Phobius"/>
    </source>
</evidence>
<dbReference type="PANTHER" id="PTHR31651">
    <property type="match status" value="1"/>
</dbReference>
<dbReference type="Proteomes" id="UP000000759">
    <property type="component" value="Chromosome 9"/>
</dbReference>
<organism evidence="11 12">
    <name type="scientific">Phaeodactylum tricornutum (strain CCAP 1055/1)</name>
    <dbReference type="NCBI Taxonomy" id="556484"/>
    <lineage>
        <taxon>Eukaryota</taxon>
        <taxon>Sar</taxon>
        <taxon>Stramenopiles</taxon>
        <taxon>Ochrophyta</taxon>
        <taxon>Bacillariophyta</taxon>
        <taxon>Bacillariophyceae</taxon>
        <taxon>Bacillariophycidae</taxon>
        <taxon>Naviculales</taxon>
        <taxon>Phaeodactylaceae</taxon>
        <taxon>Phaeodactylum</taxon>
    </lineage>
</organism>
<dbReference type="AlphaFoldDB" id="B7G0V0"/>
<feature type="transmembrane region" description="Helical" evidence="10">
    <location>
        <begin position="77"/>
        <end position="99"/>
    </location>
</feature>
<dbReference type="Pfam" id="PF03547">
    <property type="entry name" value="Mem_trans"/>
    <property type="match status" value="1"/>
</dbReference>
<evidence type="ECO:0000256" key="4">
    <source>
        <dbReference type="ARBA" id="ARBA00022692"/>
    </source>
</evidence>
<evidence type="ECO:0000313" key="12">
    <source>
        <dbReference type="Proteomes" id="UP000000759"/>
    </source>
</evidence>
<feature type="transmembrane region" description="Helical" evidence="10">
    <location>
        <begin position="6"/>
        <end position="27"/>
    </location>
</feature>
<dbReference type="HOGENOM" id="CLU_523299_0_0_1"/>
<dbReference type="GO" id="GO:0016020">
    <property type="term" value="C:membrane"/>
    <property type="evidence" value="ECO:0007669"/>
    <property type="project" value="UniProtKB-SubCell"/>
</dbReference>
<dbReference type="InterPro" id="IPR004776">
    <property type="entry name" value="Mem_transp_PIN-like"/>
</dbReference>
<keyword evidence="4 10" id="KW-0812">Transmembrane</keyword>
<dbReference type="PANTHER" id="PTHR31651:SF33">
    <property type="entry name" value="PROTEIN PIN-LIKES 1"/>
    <property type="match status" value="1"/>
</dbReference>
<comment type="function">
    <text evidence="7">Involved in cellular auxin homeostasis by regulating auxin metabolism. Regulates intracellular auxin accumulation at the endoplasmic reticulum and thus auxin availability for nuclear auxin signaling.</text>
</comment>
<dbReference type="GO" id="GO:0012505">
    <property type="term" value="C:endomembrane system"/>
    <property type="evidence" value="ECO:0007669"/>
    <property type="project" value="UniProtKB-SubCell"/>
</dbReference>
<evidence type="ECO:0000313" key="11">
    <source>
        <dbReference type="EMBL" id="EEC48143.1"/>
    </source>
</evidence>
<evidence type="ECO:0000256" key="1">
    <source>
        <dbReference type="ARBA" id="ARBA00004141"/>
    </source>
</evidence>
<comment type="similarity">
    <text evidence="8">Belongs to the auxin efflux carrier (TC 2.A.69.2) family.</text>
</comment>
<evidence type="ECO:0000256" key="8">
    <source>
        <dbReference type="ARBA" id="ARBA00025752"/>
    </source>
</evidence>
<feature type="transmembrane region" description="Helical" evidence="10">
    <location>
        <begin position="427"/>
        <end position="446"/>
    </location>
</feature>
<comment type="subcellular location">
    <subcellularLocation>
        <location evidence="2">Endomembrane system</location>
    </subcellularLocation>
    <subcellularLocation>
        <location evidence="1">Membrane</location>
        <topology evidence="1">Multi-pass membrane protein</topology>
    </subcellularLocation>
</comment>
<dbReference type="PaxDb" id="2850-Phatr46330"/>
<evidence type="ECO:0000256" key="5">
    <source>
        <dbReference type="ARBA" id="ARBA00022989"/>
    </source>
</evidence>
<dbReference type="InParanoid" id="B7G0V0"/>
<evidence type="ECO:0000256" key="9">
    <source>
        <dbReference type="SAM" id="MobiDB-lite"/>
    </source>
</evidence>
<dbReference type="KEGG" id="pti:PHATRDRAFT_46330"/>
<dbReference type="RefSeq" id="XP_002180735.1">
    <property type="nucleotide sequence ID" value="XM_002180699.1"/>
</dbReference>
<dbReference type="EMBL" id="CM000612">
    <property type="protein sequence ID" value="EEC48143.1"/>
    <property type="molecule type" value="Genomic_DNA"/>
</dbReference>
<dbReference type="GO" id="GO:0055085">
    <property type="term" value="P:transmembrane transport"/>
    <property type="evidence" value="ECO:0007669"/>
    <property type="project" value="InterPro"/>
</dbReference>
<dbReference type="GeneID" id="7201391"/>
<evidence type="ECO:0000256" key="6">
    <source>
        <dbReference type="ARBA" id="ARBA00023136"/>
    </source>
</evidence>
<reference evidence="11 12" key="1">
    <citation type="journal article" date="2008" name="Nature">
        <title>The Phaeodactylum genome reveals the evolutionary history of diatom genomes.</title>
        <authorList>
            <person name="Bowler C."/>
            <person name="Allen A.E."/>
            <person name="Badger J.H."/>
            <person name="Grimwood J."/>
            <person name="Jabbari K."/>
            <person name="Kuo A."/>
            <person name="Maheswari U."/>
            <person name="Martens C."/>
            <person name="Maumus F."/>
            <person name="Otillar R.P."/>
            <person name="Rayko E."/>
            <person name="Salamov A."/>
            <person name="Vandepoele K."/>
            <person name="Beszteri B."/>
            <person name="Gruber A."/>
            <person name="Heijde M."/>
            <person name="Katinka M."/>
            <person name="Mock T."/>
            <person name="Valentin K."/>
            <person name="Verret F."/>
            <person name="Berges J.A."/>
            <person name="Brownlee C."/>
            <person name="Cadoret J.P."/>
            <person name="Chiovitti A."/>
            <person name="Choi C.J."/>
            <person name="Coesel S."/>
            <person name="De Martino A."/>
            <person name="Detter J.C."/>
            <person name="Durkin C."/>
            <person name="Falciatore A."/>
            <person name="Fournet J."/>
            <person name="Haruta M."/>
            <person name="Huysman M.J."/>
            <person name="Jenkins B.D."/>
            <person name="Jiroutova K."/>
            <person name="Jorgensen R.E."/>
            <person name="Joubert Y."/>
            <person name="Kaplan A."/>
            <person name="Kroger N."/>
            <person name="Kroth P.G."/>
            <person name="La Roche J."/>
            <person name="Lindquist E."/>
            <person name="Lommer M."/>
            <person name="Martin-Jezequel V."/>
            <person name="Lopez P.J."/>
            <person name="Lucas S."/>
            <person name="Mangogna M."/>
            <person name="McGinnis K."/>
            <person name="Medlin L.K."/>
            <person name="Montsant A."/>
            <person name="Oudot-Le Secq M.P."/>
            <person name="Napoli C."/>
            <person name="Obornik M."/>
            <person name="Parker M.S."/>
            <person name="Petit J.L."/>
            <person name="Porcel B.M."/>
            <person name="Poulsen N."/>
            <person name="Robison M."/>
            <person name="Rychlewski L."/>
            <person name="Rynearson T.A."/>
            <person name="Schmutz J."/>
            <person name="Shapiro H."/>
            <person name="Siaut M."/>
            <person name="Stanley M."/>
            <person name="Sussman M.R."/>
            <person name="Taylor A.R."/>
            <person name="Vardi A."/>
            <person name="von Dassow P."/>
            <person name="Vyverman W."/>
            <person name="Willis A."/>
            <person name="Wyrwicz L.S."/>
            <person name="Rokhsar D.S."/>
            <person name="Weissenbach J."/>
            <person name="Armbrust E.V."/>
            <person name="Green B.R."/>
            <person name="Van de Peer Y."/>
            <person name="Grigoriev I.V."/>
        </authorList>
    </citation>
    <scope>NUCLEOTIDE SEQUENCE [LARGE SCALE GENOMIC DNA]</scope>
    <source>
        <strain evidence="11 12">CCAP 1055/1</strain>
    </source>
</reference>